<comment type="caution">
    <text evidence="3">The sequence shown here is derived from an EMBL/GenBank/DDBJ whole genome shotgun (WGS) entry which is preliminary data.</text>
</comment>
<evidence type="ECO:0000313" key="4">
    <source>
        <dbReference type="Proteomes" id="UP001501231"/>
    </source>
</evidence>
<dbReference type="Gene3D" id="2.130.10.10">
    <property type="entry name" value="YVTN repeat-like/Quinoprotein amine dehydrogenase"/>
    <property type="match status" value="2"/>
</dbReference>
<organism evidence="3 4">
    <name type="scientific">Actinomadura vinacea</name>
    <dbReference type="NCBI Taxonomy" id="115336"/>
    <lineage>
        <taxon>Bacteria</taxon>
        <taxon>Bacillati</taxon>
        <taxon>Actinomycetota</taxon>
        <taxon>Actinomycetes</taxon>
        <taxon>Streptosporangiales</taxon>
        <taxon>Thermomonosporaceae</taxon>
        <taxon>Actinomadura</taxon>
    </lineage>
</organism>
<keyword evidence="4" id="KW-1185">Reference proteome</keyword>
<dbReference type="EMBL" id="BAAARW010000011">
    <property type="protein sequence ID" value="GAA2413845.1"/>
    <property type="molecule type" value="Genomic_DNA"/>
</dbReference>
<proteinExistence type="predicted"/>
<dbReference type="PANTHER" id="PTHR22847:SF637">
    <property type="entry name" value="WD REPEAT DOMAIN 5B"/>
    <property type="match status" value="1"/>
</dbReference>
<sequence length="359" mass="37987">MPGFAGHSHDRSANPNAPVIELDGAPVVVSVDDDAVLWTCDLRGGGCVSRSLDLDAAGPDDSWYIENEYWDEDDDEDVQEWIVVEPSNIAELVTATYLDGRPVVVTGGRRYDFSFEGDSDSSGGIVRAWDLRTGRRIGSVMIGHVLGVCSLTTVESERGPLVVSTCEPGVTLAWELATGERVTKIEGAYNGVMGAAVVDGRPVAVTGGMDPFLQVWDVLTGDRIGGDLRGIEPGAGPIAITEVEGRAVVLGGDGARLHVWDLASQEPIGIPLTGHTDDIRTLGTTTVAGRSIAVTGSSRDFAPQGEGETRVWDLARGEQIGLPFAAHLQQVTEIAGIPVAVTRSLNDAIHLWDLTRAVG</sequence>
<evidence type="ECO:0000256" key="2">
    <source>
        <dbReference type="ARBA" id="ARBA00022737"/>
    </source>
</evidence>
<dbReference type="InterPro" id="IPR036322">
    <property type="entry name" value="WD40_repeat_dom_sf"/>
</dbReference>
<evidence type="ECO:0008006" key="5">
    <source>
        <dbReference type="Google" id="ProtNLM"/>
    </source>
</evidence>
<gene>
    <name evidence="3" type="ORF">GCM10010191_24580</name>
</gene>
<keyword evidence="2" id="KW-0677">Repeat</keyword>
<dbReference type="PANTHER" id="PTHR22847">
    <property type="entry name" value="WD40 REPEAT PROTEIN"/>
    <property type="match status" value="1"/>
</dbReference>
<name>A0ABN3IVK3_9ACTN</name>
<accession>A0ABN3IVK3</accession>
<evidence type="ECO:0000313" key="3">
    <source>
        <dbReference type="EMBL" id="GAA2413845.1"/>
    </source>
</evidence>
<keyword evidence="1" id="KW-0853">WD repeat</keyword>
<dbReference type="Proteomes" id="UP001501231">
    <property type="component" value="Unassembled WGS sequence"/>
</dbReference>
<reference evidence="3 4" key="1">
    <citation type="journal article" date="2019" name="Int. J. Syst. Evol. Microbiol.">
        <title>The Global Catalogue of Microorganisms (GCM) 10K type strain sequencing project: providing services to taxonomists for standard genome sequencing and annotation.</title>
        <authorList>
            <consortium name="The Broad Institute Genomics Platform"/>
            <consortium name="The Broad Institute Genome Sequencing Center for Infectious Disease"/>
            <person name="Wu L."/>
            <person name="Ma J."/>
        </authorList>
    </citation>
    <scope>NUCLEOTIDE SEQUENCE [LARGE SCALE GENOMIC DNA]</scope>
    <source>
        <strain evidence="3 4">JCM 3325</strain>
    </source>
</reference>
<evidence type="ECO:0000256" key="1">
    <source>
        <dbReference type="ARBA" id="ARBA00022574"/>
    </source>
</evidence>
<dbReference type="InterPro" id="IPR015943">
    <property type="entry name" value="WD40/YVTN_repeat-like_dom_sf"/>
</dbReference>
<dbReference type="SUPFAM" id="SSF50978">
    <property type="entry name" value="WD40 repeat-like"/>
    <property type="match status" value="1"/>
</dbReference>
<protein>
    <recommendedName>
        <fullName evidence="5">WD40 repeat domain-containing protein</fullName>
    </recommendedName>
</protein>